<dbReference type="EMBL" id="VWNA01000001">
    <property type="protein sequence ID" value="MQT14196.1"/>
    <property type="molecule type" value="Genomic_DNA"/>
</dbReference>
<sequence length="89" mass="10339">MHDRVFEKQMAGYGLTTAHLLYRLPDHPKILQSYIWQEYDLAPAFPELKRFIAFWQRELEGALVHVEVAHRDVIGAASVRRVDGLLSLH</sequence>
<organism evidence="1 2">
    <name type="scientific">Segnochrobactrum spirostomi</name>
    <dbReference type="NCBI Taxonomy" id="2608987"/>
    <lineage>
        <taxon>Bacteria</taxon>
        <taxon>Pseudomonadati</taxon>
        <taxon>Pseudomonadota</taxon>
        <taxon>Alphaproteobacteria</taxon>
        <taxon>Hyphomicrobiales</taxon>
        <taxon>Segnochrobactraceae</taxon>
        <taxon>Segnochrobactrum</taxon>
    </lineage>
</organism>
<dbReference type="InterPro" id="IPR009354">
    <property type="entry name" value="Usg"/>
</dbReference>
<proteinExistence type="predicted"/>
<dbReference type="RefSeq" id="WP_153484463.1">
    <property type="nucleotide sequence ID" value="NZ_VWNA01000001.1"/>
</dbReference>
<keyword evidence="2" id="KW-1185">Reference proteome</keyword>
<dbReference type="AlphaFoldDB" id="A0A6A7Y5Y9"/>
<protein>
    <submittedName>
        <fullName evidence="1">Aspartate-semialdehyde dehydrogenase</fullName>
    </submittedName>
</protein>
<name>A0A6A7Y5Y9_9HYPH</name>
<gene>
    <name evidence="1" type="ORF">F0357_16400</name>
</gene>
<comment type="caution">
    <text evidence="1">The sequence shown here is derived from an EMBL/GenBank/DDBJ whole genome shotgun (WGS) entry which is preliminary data.</text>
</comment>
<accession>A0A6A7Y5Y9</accession>
<evidence type="ECO:0000313" key="2">
    <source>
        <dbReference type="Proteomes" id="UP000332515"/>
    </source>
</evidence>
<dbReference type="Proteomes" id="UP000332515">
    <property type="component" value="Unassembled WGS sequence"/>
</dbReference>
<dbReference type="Pfam" id="PF06233">
    <property type="entry name" value="Usg"/>
    <property type="match status" value="1"/>
</dbReference>
<reference evidence="1 2" key="1">
    <citation type="submission" date="2019-09" db="EMBL/GenBank/DDBJ databases">
        <title>Segnochrobactrum spirostomi gen. nov., sp. nov., isolated from the ciliate Spirostomum cf. yagiui and description of a novel family, Segnochrobactraceae fam. nov. within the order Rhizobiales of the class Alphaproteobacteria.</title>
        <authorList>
            <person name="Akter S."/>
            <person name="Shazib S.U.A."/>
            <person name="Shin M.K."/>
        </authorList>
    </citation>
    <scope>NUCLEOTIDE SEQUENCE [LARGE SCALE GENOMIC DNA]</scope>
    <source>
        <strain evidence="1 2">Sp-1</strain>
    </source>
</reference>
<evidence type="ECO:0000313" key="1">
    <source>
        <dbReference type="EMBL" id="MQT14196.1"/>
    </source>
</evidence>